<dbReference type="InterPro" id="IPR001708">
    <property type="entry name" value="YidC/ALB3/OXA1/COX18"/>
</dbReference>
<evidence type="ECO:0000256" key="14">
    <source>
        <dbReference type="SAM" id="MobiDB-lite"/>
    </source>
</evidence>
<organism evidence="17 18">
    <name type="scientific">Sulfuriroseicoccus oceanibius</name>
    <dbReference type="NCBI Taxonomy" id="2707525"/>
    <lineage>
        <taxon>Bacteria</taxon>
        <taxon>Pseudomonadati</taxon>
        <taxon>Verrucomicrobiota</taxon>
        <taxon>Verrucomicrobiia</taxon>
        <taxon>Verrucomicrobiales</taxon>
        <taxon>Verrucomicrobiaceae</taxon>
        <taxon>Sulfuriroseicoccus</taxon>
    </lineage>
</organism>
<dbReference type="PRINTS" id="PR00701">
    <property type="entry name" value="60KDINNERMP"/>
</dbReference>
<dbReference type="InterPro" id="IPR047196">
    <property type="entry name" value="YidC_ALB_C"/>
</dbReference>
<feature type="transmembrane region" description="Helical" evidence="13">
    <location>
        <begin position="450"/>
        <end position="472"/>
    </location>
</feature>
<feature type="transmembrane region" description="Helical" evidence="13">
    <location>
        <begin position="535"/>
        <end position="558"/>
    </location>
</feature>
<dbReference type="PRINTS" id="PR01900">
    <property type="entry name" value="YIDCPROTEIN"/>
</dbReference>
<evidence type="ECO:0000256" key="8">
    <source>
        <dbReference type="ARBA" id="ARBA00022989"/>
    </source>
</evidence>
<gene>
    <name evidence="13" type="primary">yidC</name>
    <name evidence="17" type="ORF">G3M56_009845</name>
</gene>
<dbReference type="InterPro" id="IPR019998">
    <property type="entry name" value="Membr_insert_YidC"/>
</dbReference>
<keyword evidence="8 13" id="KW-1133">Transmembrane helix</keyword>
<evidence type="ECO:0000256" key="13">
    <source>
        <dbReference type="HAMAP-Rule" id="MF_01810"/>
    </source>
</evidence>
<evidence type="ECO:0000256" key="2">
    <source>
        <dbReference type="ARBA" id="ARBA00010527"/>
    </source>
</evidence>
<keyword evidence="7 13" id="KW-0653">Protein transport</keyword>
<dbReference type="HAMAP" id="MF_01810">
    <property type="entry name" value="YidC_type1"/>
    <property type="match status" value="1"/>
</dbReference>
<feature type="transmembrane region" description="Helical" evidence="13">
    <location>
        <begin position="502"/>
        <end position="523"/>
    </location>
</feature>
<keyword evidence="9 13" id="KW-0472">Membrane</keyword>
<dbReference type="PANTHER" id="PTHR12428">
    <property type="entry name" value="OXA1"/>
    <property type="match status" value="1"/>
</dbReference>
<dbReference type="Gene3D" id="2.70.98.90">
    <property type="match status" value="1"/>
</dbReference>
<dbReference type="CDD" id="cd20070">
    <property type="entry name" value="5TM_YidC_Alb3"/>
    <property type="match status" value="1"/>
</dbReference>
<keyword evidence="10 13" id="KW-0143">Chaperone</keyword>
<evidence type="ECO:0000256" key="10">
    <source>
        <dbReference type="ARBA" id="ARBA00023186"/>
    </source>
</evidence>
<keyword evidence="4 13" id="KW-0813">Transport</keyword>
<evidence type="ECO:0000313" key="17">
    <source>
        <dbReference type="EMBL" id="QQL44195.1"/>
    </source>
</evidence>
<feature type="domain" description="Membrane insertase YidC N-terminal" evidence="16">
    <location>
        <begin position="184"/>
        <end position="349"/>
    </location>
</feature>
<feature type="compositionally biased region" description="Basic residues" evidence="14">
    <location>
        <begin position="613"/>
        <end position="623"/>
    </location>
</feature>
<feature type="region of interest" description="Disordered" evidence="14">
    <location>
        <begin position="33"/>
        <end position="60"/>
    </location>
</feature>
<evidence type="ECO:0000256" key="9">
    <source>
        <dbReference type="ARBA" id="ARBA00023136"/>
    </source>
</evidence>
<dbReference type="EMBL" id="CP066776">
    <property type="protein sequence ID" value="QQL44195.1"/>
    <property type="molecule type" value="Genomic_DNA"/>
</dbReference>
<evidence type="ECO:0000256" key="1">
    <source>
        <dbReference type="ARBA" id="ARBA00004429"/>
    </source>
</evidence>
<dbReference type="Pfam" id="PF14849">
    <property type="entry name" value="YidC_periplas"/>
    <property type="match status" value="1"/>
</dbReference>
<dbReference type="AlphaFoldDB" id="A0A6B3LB93"/>
<evidence type="ECO:0000256" key="4">
    <source>
        <dbReference type="ARBA" id="ARBA00022448"/>
    </source>
</evidence>
<dbReference type="InterPro" id="IPR028055">
    <property type="entry name" value="YidC/Oxa/ALB_C"/>
</dbReference>
<comment type="subcellular location">
    <subcellularLocation>
        <location evidence="1">Cell inner membrane</location>
        <topology evidence="1">Multi-pass membrane protein</topology>
    </subcellularLocation>
    <subcellularLocation>
        <location evidence="13">Cell membrane</location>
        <topology evidence="13">Multi-pass membrane protein</topology>
    </subcellularLocation>
</comment>
<sequence>MDRKAWIVVILCGIGLIANMWWSSEQAKKYAEQQQNQPQVEQTSEEAETNPVITAPGSSAAPAEVVKPESVVEAQEFEIVAETGYGEDKEAERVKYVFTNIGGGLARIEYLDDPSNKHTNGPKIVNENSNFAIGALTFGNDIERGGYEVVAQGERFIEFRGNTFQGMVATKRYELVEATSKEGANYRLTVKVSLELPGEGVITTDSIGMFFGEIGPEIAEEGVQLSGFGWLVDGETDFTSATKFKGGMFSDDRDEISETLTNPTWVAVMNQFYALVLSPTSGLEGDARLIARPVNVTVEGRQPGDAKDVKAVSGYLGLGSVNVAPGTKKDFEFELYAGPKNYEMLKKVGGERQLVMFYDDMPVIGFIAAPFSRLLNWGMHKIQTVSVNYGIAIICITLLIRIVLWPLYAKSQKTMKRMSKLAPMMQEIREKYADDPQKMNMKTMELYRDYGVSPMGGCLPMFLQMPIFFGFYRMLQYAAELRHEGFLWVPDLSQPDTLDHVFGFPINVLPLLMAVTMFIQMKITPKTTDNAQQKIFMFLPFVFLIICYNFASALALYWTTQNIFSIGQTWWASRQPDVELVKKPKKKRPSLAELQKQRAAMSQGRTVDEEPKKPKKRQPRTGG</sequence>
<comment type="function">
    <text evidence="13">Required for the insertion and/or proper folding and/or complex formation of integral membrane proteins into the membrane. Involved in integration of membrane proteins that insert both dependently and independently of the Sec translocase complex, as well as at least some lipoproteins. Aids folding of multispanning membrane proteins.</text>
</comment>
<feature type="transmembrane region" description="Helical" evidence="13">
    <location>
        <begin position="387"/>
        <end position="408"/>
    </location>
</feature>
<dbReference type="Pfam" id="PF02096">
    <property type="entry name" value="60KD_IMP"/>
    <property type="match status" value="1"/>
</dbReference>
<dbReference type="CDD" id="cd19961">
    <property type="entry name" value="EcYidC-like_peri"/>
    <property type="match status" value="1"/>
</dbReference>
<dbReference type="GO" id="GO:0051205">
    <property type="term" value="P:protein insertion into membrane"/>
    <property type="evidence" value="ECO:0007669"/>
    <property type="project" value="TreeGrafter"/>
</dbReference>
<proteinExistence type="inferred from homology"/>
<name>A0A6B3LB93_9BACT</name>
<dbReference type="KEGG" id="soa:G3M56_009845"/>
<reference evidence="17 18" key="1">
    <citation type="submission" date="2020-12" db="EMBL/GenBank/DDBJ databases">
        <title>Sulforoseuscoccus oceanibium gen. nov., sp. nov., a representative of the phylum Verrucomicrobia with special cytoplasmic membrane, and proposal of Sulforoseuscoccusaceae fam. nov.</title>
        <authorList>
            <person name="Xi F."/>
        </authorList>
    </citation>
    <scope>NUCLEOTIDE SEQUENCE [LARGE SCALE GENOMIC DNA]</scope>
    <source>
        <strain evidence="17 18">T37</strain>
    </source>
</reference>
<evidence type="ECO:0000259" key="16">
    <source>
        <dbReference type="Pfam" id="PF14849"/>
    </source>
</evidence>
<evidence type="ECO:0000259" key="15">
    <source>
        <dbReference type="Pfam" id="PF02096"/>
    </source>
</evidence>
<evidence type="ECO:0000256" key="7">
    <source>
        <dbReference type="ARBA" id="ARBA00022927"/>
    </source>
</evidence>
<accession>A0A6B3LB93</accession>
<feature type="transmembrane region" description="Helical" evidence="13">
    <location>
        <begin position="6"/>
        <end position="22"/>
    </location>
</feature>
<evidence type="ECO:0000313" key="18">
    <source>
        <dbReference type="Proteomes" id="UP000475117"/>
    </source>
</evidence>
<dbReference type="PANTHER" id="PTHR12428:SF65">
    <property type="entry name" value="CYTOCHROME C OXIDASE ASSEMBLY PROTEIN COX18, MITOCHONDRIAL"/>
    <property type="match status" value="1"/>
</dbReference>
<evidence type="ECO:0000256" key="3">
    <source>
        <dbReference type="ARBA" id="ARBA00015325"/>
    </source>
</evidence>
<dbReference type="InterPro" id="IPR038221">
    <property type="entry name" value="YidC_periplasmic_sf"/>
</dbReference>
<protein>
    <recommendedName>
        <fullName evidence="3 13">Membrane protein insertase YidC</fullName>
    </recommendedName>
    <alternativeName>
        <fullName evidence="12 13">Foldase YidC</fullName>
    </alternativeName>
    <alternativeName>
        <fullName evidence="11 13">Membrane integrase YidC</fullName>
    </alternativeName>
    <alternativeName>
        <fullName evidence="13">Membrane protein YidC</fullName>
    </alternativeName>
</protein>
<feature type="domain" description="Membrane insertase YidC/Oxa/ALB C-terminal" evidence="15">
    <location>
        <begin position="389"/>
        <end position="573"/>
    </location>
</feature>
<dbReference type="InterPro" id="IPR028053">
    <property type="entry name" value="Membr_insert_YidC_N"/>
</dbReference>
<feature type="compositionally biased region" description="Low complexity" evidence="14">
    <location>
        <begin position="33"/>
        <end position="42"/>
    </location>
</feature>
<dbReference type="Proteomes" id="UP000475117">
    <property type="component" value="Chromosome"/>
</dbReference>
<evidence type="ECO:0000256" key="12">
    <source>
        <dbReference type="ARBA" id="ARBA00033342"/>
    </source>
</evidence>
<keyword evidence="5 13" id="KW-1003">Cell membrane</keyword>
<dbReference type="NCBIfam" id="TIGR03592">
    <property type="entry name" value="yidC_oxa1_cterm"/>
    <property type="match status" value="1"/>
</dbReference>
<comment type="similarity">
    <text evidence="2 13">Belongs to the OXA1/ALB3/YidC family. Type 1 subfamily.</text>
</comment>
<keyword evidence="6 13" id="KW-0812">Transmembrane</keyword>
<keyword evidence="18" id="KW-1185">Reference proteome</keyword>
<evidence type="ECO:0000256" key="11">
    <source>
        <dbReference type="ARBA" id="ARBA00033245"/>
    </source>
</evidence>
<evidence type="ECO:0000256" key="5">
    <source>
        <dbReference type="ARBA" id="ARBA00022475"/>
    </source>
</evidence>
<comment type="subunit">
    <text evidence="13">Interacts with the Sec translocase complex via SecD. Specifically interacts with transmembrane segments of nascent integral membrane proteins during membrane integration.</text>
</comment>
<dbReference type="GO" id="GO:0005886">
    <property type="term" value="C:plasma membrane"/>
    <property type="evidence" value="ECO:0007669"/>
    <property type="project" value="UniProtKB-SubCell"/>
</dbReference>
<evidence type="ECO:0000256" key="6">
    <source>
        <dbReference type="ARBA" id="ARBA00022692"/>
    </source>
</evidence>
<dbReference type="GO" id="GO:0032977">
    <property type="term" value="F:membrane insertase activity"/>
    <property type="evidence" value="ECO:0007669"/>
    <property type="project" value="InterPro"/>
</dbReference>
<dbReference type="GO" id="GO:0015031">
    <property type="term" value="P:protein transport"/>
    <property type="evidence" value="ECO:0007669"/>
    <property type="project" value="UniProtKB-KW"/>
</dbReference>
<dbReference type="RefSeq" id="WP_164362444.1">
    <property type="nucleotide sequence ID" value="NZ_CP066776.1"/>
</dbReference>
<feature type="region of interest" description="Disordered" evidence="14">
    <location>
        <begin position="582"/>
        <end position="623"/>
    </location>
</feature>